<dbReference type="GO" id="GO:0031431">
    <property type="term" value="C:Dbf4-dependent protein kinase complex"/>
    <property type="evidence" value="ECO:0007669"/>
    <property type="project" value="TreeGrafter"/>
</dbReference>
<protein>
    <submittedName>
        <fullName evidence="7">Cdc7p-Dbf4p kinase complex regulatory subunit</fullName>
    </submittedName>
</protein>
<dbReference type="Pfam" id="PF08630">
    <property type="entry name" value="Dfp1_Him1_M"/>
    <property type="match status" value="1"/>
</dbReference>
<dbReference type="GO" id="GO:0008270">
    <property type="term" value="F:zinc ion binding"/>
    <property type="evidence" value="ECO:0007669"/>
    <property type="project" value="UniProtKB-KW"/>
</dbReference>
<evidence type="ECO:0000256" key="2">
    <source>
        <dbReference type="ARBA" id="ARBA00022771"/>
    </source>
</evidence>
<feature type="region of interest" description="Disordered" evidence="5">
    <location>
        <begin position="526"/>
        <end position="555"/>
    </location>
</feature>
<evidence type="ECO:0000256" key="5">
    <source>
        <dbReference type="SAM" id="MobiDB-lite"/>
    </source>
</evidence>
<evidence type="ECO:0000256" key="4">
    <source>
        <dbReference type="PROSITE-ProRule" id="PRU00600"/>
    </source>
</evidence>
<feature type="compositionally biased region" description="Polar residues" evidence="5">
    <location>
        <begin position="27"/>
        <end position="69"/>
    </location>
</feature>
<evidence type="ECO:0000313" key="7">
    <source>
        <dbReference type="EMBL" id="KAJ2680752.1"/>
    </source>
</evidence>
<dbReference type="InterPro" id="IPR038545">
    <property type="entry name" value="Znf_DBF_sf"/>
</dbReference>
<dbReference type="SMART" id="SM00586">
    <property type="entry name" value="ZnF_DBF"/>
    <property type="match status" value="1"/>
</dbReference>
<dbReference type="Proteomes" id="UP001151518">
    <property type="component" value="Unassembled WGS sequence"/>
</dbReference>
<dbReference type="Gene3D" id="6.10.250.3410">
    <property type="entry name" value="DBF zinc finger"/>
    <property type="match status" value="1"/>
</dbReference>
<evidence type="ECO:0000256" key="3">
    <source>
        <dbReference type="ARBA" id="ARBA00022833"/>
    </source>
</evidence>
<dbReference type="GO" id="GO:0003676">
    <property type="term" value="F:nucleic acid binding"/>
    <property type="evidence" value="ECO:0007669"/>
    <property type="project" value="InterPro"/>
</dbReference>
<dbReference type="InterPro" id="IPR036420">
    <property type="entry name" value="BRCT_dom_sf"/>
</dbReference>
<feature type="compositionally biased region" description="Low complexity" evidence="5">
    <location>
        <begin position="528"/>
        <end position="538"/>
    </location>
</feature>
<name>A0A9W8GBX9_9FUNG</name>
<dbReference type="InterPro" id="IPR006572">
    <property type="entry name" value="Znf_DBF"/>
</dbReference>
<feature type="compositionally biased region" description="Acidic residues" evidence="5">
    <location>
        <begin position="421"/>
        <end position="431"/>
    </location>
</feature>
<reference evidence="7" key="1">
    <citation type="submission" date="2022-07" db="EMBL/GenBank/DDBJ databases">
        <title>Phylogenomic reconstructions and comparative analyses of Kickxellomycotina fungi.</title>
        <authorList>
            <person name="Reynolds N.K."/>
            <person name="Stajich J.E."/>
            <person name="Barry K."/>
            <person name="Grigoriev I.V."/>
            <person name="Crous P."/>
            <person name="Smith M.E."/>
        </authorList>
    </citation>
    <scope>NUCLEOTIDE SEQUENCE</scope>
    <source>
        <strain evidence="7">NRRL 3115</strain>
    </source>
</reference>
<dbReference type="CDD" id="cd00027">
    <property type="entry name" value="BRCT"/>
    <property type="match status" value="1"/>
</dbReference>
<feature type="region of interest" description="Disordered" evidence="5">
    <location>
        <begin position="709"/>
        <end position="728"/>
    </location>
</feature>
<feature type="compositionally biased region" description="Basic and acidic residues" evidence="5">
    <location>
        <begin position="885"/>
        <end position="894"/>
    </location>
</feature>
<gene>
    <name evidence="7" type="primary">DBF4</name>
    <name evidence="7" type="ORF">GGI25_000387</name>
</gene>
<evidence type="ECO:0000256" key="1">
    <source>
        <dbReference type="ARBA" id="ARBA00022723"/>
    </source>
</evidence>
<dbReference type="SUPFAM" id="SSF52113">
    <property type="entry name" value="BRCT domain"/>
    <property type="match status" value="1"/>
</dbReference>
<dbReference type="FunFam" id="6.10.250.3410:FF:000001">
    <property type="entry name" value="Protein DBF4 homolog A"/>
    <property type="match status" value="1"/>
</dbReference>
<dbReference type="GO" id="GO:1901987">
    <property type="term" value="P:regulation of cell cycle phase transition"/>
    <property type="evidence" value="ECO:0007669"/>
    <property type="project" value="TreeGrafter"/>
</dbReference>
<keyword evidence="2 4" id="KW-0863">Zinc-finger</keyword>
<dbReference type="InterPro" id="IPR013939">
    <property type="entry name" value="Regulatory_Dfp1/Him1"/>
</dbReference>
<keyword evidence="1" id="KW-0479">Metal-binding</keyword>
<dbReference type="InterPro" id="IPR051590">
    <property type="entry name" value="Replication_Regulatory_Kinase"/>
</dbReference>
<dbReference type="OrthoDB" id="21380at2759"/>
<keyword evidence="3" id="KW-0862">Zinc</keyword>
<dbReference type="PROSITE" id="PS51265">
    <property type="entry name" value="ZF_DBF4"/>
    <property type="match status" value="1"/>
</dbReference>
<dbReference type="AlphaFoldDB" id="A0A9W8GBX9"/>
<accession>A0A9W8GBX9</accession>
<dbReference type="PANTHER" id="PTHR15375:SF26">
    <property type="entry name" value="PROTEIN CHIFFON"/>
    <property type="match status" value="1"/>
</dbReference>
<organism evidence="7 8">
    <name type="scientific">Coemansia spiralis</name>
    <dbReference type="NCBI Taxonomy" id="417178"/>
    <lineage>
        <taxon>Eukaryota</taxon>
        <taxon>Fungi</taxon>
        <taxon>Fungi incertae sedis</taxon>
        <taxon>Zoopagomycota</taxon>
        <taxon>Kickxellomycotina</taxon>
        <taxon>Kickxellomycetes</taxon>
        <taxon>Kickxellales</taxon>
        <taxon>Kickxellaceae</taxon>
        <taxon>Coemansia</taxon>
    </lineage>
</organism>
<feature type="region of interest" description="Disordered" evidence="5">
    <location>
        <begin position="1"/>
        <end position="69"/>
    </location>
</feature>
<feature type="region of interest" description="Disordered" evidence="5">
    <location>
        <begin position="877"/>
        <end position="922"/>
    </location>
</feature>
<dbReference type="EMBL" id="JANBTW010000003">
    <property type="protein sequence ID" value="KAJ2680752.1"/>
    <property type="molecule type" value="Genomic_DNA"/>
</dbReference>
<feature type="domain" description="DBF4-type" evidence="6">
    <location>
        <begin position="562"/>
        <end position="611"/>
    </location>
</feature>
<evidence type="ECO:0000259" key="6">
    <source>
        <dbReference type="PROSITE" id="PS51265"/>
    </source>
</evidence>
<feature type="region of interest" description="Disordered" evidence="5">
    <location>
        <begin position="340"/>
        <end position="372"/>
    </location>
</feature>
<sequence>MSSRKLTFDASRPSVRNLGASPAARNSLLSTSQNPALLSPTRALSTPTRVSQRATLPRPQSSTSLSRRNPLQTIIEKERQQLNLQQPQQQQQQQVSALTAVLQQENTVDDGVLKAQLQYEQSASTVRASTQVTADQQREQRARVAEWVFAYRRAFPSFVFYFEGVDENTVQRLSAPIRVLGAKVETFFSAQTVTHVIVEDLSKINDENSTSSSHVVSLAKRFQLRIWDLSKLETRILAFLLPGYNDIASQSPSVLSAKRKLNEAFSAEKMYAMRHKTFEGTAVSHSVDFYYFKYFYVLVEDSTHLNRPAIVEDYRPPEPGNDPPWPKLYMVPKGRCPFVQYEDPTTSSKGSESDLEYNKENVTPEPEDTLPTAHLLSKTPVSRAQAQTPRRKTWAPGTIHTTMEKSAPAVPVHKKARHDNDDDDDDDDGDYENLRTPTRLSRATVKIAVGASAAGRGNFSAQHHTAAAVTPSLVVDSNASGINQSLGVTSTSTAFHLNALDPLMQQSLLQNLNGGRVTHLSKLEQPVAGSRAAGSQSAAHKHGRLPPAPRTKKPTIPVRRPAVAMRGYCENCHVKFEDMVEHVKSPQHVRFATNERNWLELDTLLDCVKRPLRKPQSVARSSSADCSTLVLSSDKEAAVLSTPAVVESTIQGVELLHSNEVQPALAVSTLASVDASWGANSFIRRAFGPAYATSTQMLASGRLSTEYTDNTEAGGASGCTLAQRRDDASGVSGGNTIDLAFSNTNPNSSCDSPKQPSLLDLVSVRPEASGPGTSVASASCDNVSTQPSLSLLTPVPQRSLNASSSIEALVMSLETPDFGNNRVAQPYAEATTLVGDTLAHHSSHRHYLMSGSHQLALETPTRNSALSVLGGATLNQPSRVSRRALRSDNAKDNDSPISGVNEKVSGSSYTRRSVVHSENDRL</sequence>
<comment type="caution">
    <text evidence="7">The sequence shown here is derived from an EMBL/GenBank/DDBJ whole genome shotgun (WGS) entry which is preliminary data.</text>
</comment>
<dbReference type="GO" id="GO:0043539">
    <property type="term" value="F:protein serine/threonine kinase activator activity"/>
    <property type="evidence" value="ECO:0007669"/>
    <property type="project" value="TreeGrafter"/>
</dbReference>
<proteinExistence type="predicted"/>
<dbReference type="PANTHER" id="PTHR15375">
    <property type="entry name" value="ACTIVATOR OF S-PHASE KINASE-RELATED"/>
    <property type="match status" value="1"/>
</dbReference>
<dbReference type="GO" id="GO:0010571">
    <property type="term" value="P:positive regulation of nuclear cell cycle DNA replication"/>
    <property type="evidence" value="ECO:0007669"/>
    <property type="project" value="TreeGrafter"/>
</dbReference>
<evidence type="ECO:0000313" key="8">
    <source>
        <dbReference type="Proteomes" id="UP001151518"/>
    </source>
</evidence>
<feature type="region of interest" description="Disordered" evidence="5">
    <location>
        <begin position="402"/>
        <end position="435"/>
    </location>
</feature>
<dbReference type="Pfam" id="PF07535">
    <property type="entry name" value="zf-DBF"/>
    <property type="match status" value="1"/>
</dbReference>
<dbReference type="Gene3D" id="3.40.50.10190">
    <property type="entry name" value="BRCT domain"/>
    <property type="match status" value="1"/>
</dbReference>